<dbReference type="Proteomes" id="UP000051952">
    <property type="component" value="Unassembled WGS sequence"/>
</dbReference>
<reference evidence="2" key="1">
    <citation type="submission" date="2015-09" db="EMBL/GenBank/DDBJ databases">
        <authorList>
            <consortium name="Pathogen Informatics"/>
        </authorList>
    </citation>
    <scope>NUCLEOTIDE SEQUENCE [LARGE SCALE GENOMIC DNA]</scope>
    <source>
        <strain evidence="2">Lake Konstanz</strain>
    </source>
</reference>
<protein>
    <submittedName>
        <fullName evidence="1">Uncharacterized protein</fullName>
    </submittedName>
</protein>
<sequence>MPCEDKLQCERKRKMSFPCRRRVFYDDDVWDFCSPAARLNKSVYVVNPPLHVANRSVRDEDVWRTLSLPLREAWRAVRFPTTSHVAKRRSSEEEEGRRVSCSTAQRRAIVGFAAKFMRPFQVIALVLSAYRAMGADPCTNMHLFVTDPDHPMLLHLQALTTYSLDADVAASMSPSELLTAKRSGKLRDSFLVLEAFKVYEGRVHSMSGNNHRVEVVRINVIRWWLQHGDGQRYHQFVFTDTRDAVFTGDIFRDVASTLRDARAVTETDEYIYAATEEFPFFRQPRLGLQWNVEVHSTTFGYEMMMLMQKFHLDDYPFMRLINSGVYGGTYNALLDLFEIWGASAAAVYTETFGVDQPLLGGLLYFGLRMAGYSHRAVLLSGSDGPLRHLYTDGGTEQKYPFMRLELHNGTRMFSDEFMRRVAAPSAHDEHPILHPSLTGTFEQAPGPHHLNCKGQRYSIVHQSDRYPLVWRSLTEPISGPTIAWAKANGVEWTWGPRKIKRKGKSSG</sequence>
<evidence type="ECO:0000313" key="2">
    <source>
        <dbReference type="Proteomes" id="UP000051952"/>
    </source>
</evidence>
<dbReference type="EMBL" id="CYKH01000589">
    <property type="protein sequence ID" value="CUG06472.1"/>
    <property type="molecule type" value="Genomic_DNA"/>
</dbReference>
<accession>A0A0S4IT94</accession>
<organism evidence="1 2">
    <name type="scientific">Bodo saltans</name>
    <name type="common">Flagellated protozoan</name>
    <dbReference type="NCBI Taxonomy" id="75058"/>
    <lineage>
        <taxon>Eukaryota</taxon>
        <taxon>Discoba</taxon>
        <taxon>Euglenozoa</taxon>
        <taxon>Kinetoplastea</taxon>
        <taxon>Metakinetoplastina</taxon>
        <taxon>Eubodonida</taxon>
        <taxon>Bodonidae</taxon>
        <taxon>Bodo</taxon>
    </lineage>
</organism>
<gene>
    <name evidence="1" type="ORF">BSAL_72835</name>
</gene>
<keyword evidence="2" id="KW-1185">Reference proteome</keyword>
<evidence type="ECO:0000313" key="1">
    <source>
        <dbReference type="EMBL" id="CUG06472.1"/>
    </source>
</evidence>
<proteinExistence type="predicted"/>
<dbReference type="AlphaFoldDB" id="A0A0S4IT94"/>
<dbReference type="VEuPathDB" id="TriTrypDB:BSAL_72835"/>
<name>A0A0S4IT94_BODSA</name>